<evidence type="ECO:0000313" key="4">
    <source>
        <dbReference type="Proteomes" id="UP000317171"/>
    </source>
</evidence>
<dbReference type="Pfam" id="PF00884">
    <property type="entry name" value="Sulfatase"/>
    <property type="match status" value="1"/>
</dbReference>
<dbReference type="CDD" id="cd16027">
    <property type="entry name" value="SGSH"/>
    <property type="match status" value="1"/>
</dbReference>
<protein>
    <submittedName>
        <fullName evidence="3">Arylsulfatase</fullName>
        <ecNumber evidence="3">3.1.6.1</ecNumber>
    </submittedName>
</protein>
<dbReference type="AlphaFoldDB" id="A0A517RMI1"/>
<sequence precursor="true">MKKQSVFLLCAILVLLVSERTTQAESTTSKASRPNILFCIADDASFPHMGAYGCSWVKTPGFDRVAREGLLFTNAYTPNAKCAPSRACILTGRNSWQLKEAGNHMAFFPPEFKTYVEALADAGYVVGKTAKGWAPGIAVDANGKRRDLAGPAFNQRKAKPPATGISPIDYAANFDQFLKTCPQDQAWCFWYGGLEPHRRYEYGSGVKKAGKKISDIDRVPSYWPDNEVIRNDMLDYAFEIEHFDQHLVRMLKSLEERNQLDNTIIVVTADNGMPFPRVKGQEYERSNHLPLAIMWKQGIKTGDRVIDDYVSFIDFAPTFVEAAGLKWEQTGMQPAAGRSLTDIFESDKSGIVNPKRDHVLIGKERHDIGRPHDWGYPIRGIVKDGMLYLKNDEPGRWPAGNPETGYLNCDGSPTKTAILELRRDGKQEQFWQWAFGKRTAEELYSIQDDPECMQNLAALPKYQAVKHALKEQMHAELTAQKDPRVLGNGSVFEKYQYSDPRTRNFYQRYKKGDAPKAGWVNESDFESGPLD</sequence>
<gene>
    <name evidence="3" type="primary">atsA_50</name>
    <name evidence="3" type="ORF">Pan241w_52090</name>
</gene>
<proteinExistence type="predicted"/>
<keyword evidence="3" id="KW-0378">Hydrolase</keyword>
<reference evidence="3 4" key="1">
    <citation type="submission" date="2019-02" db="EMBL/GenBank/DDBJ databases">
        <title>Deep-cultivation of Planctomycetes and their phenomic and genomic characterization uncovers novel biology.</title>
        <authorList>
            <person name="Wiegand S."/>
            <person name="Jogler M."/>
            <person name="Boedeker C."/>
            <person name="Pinto D."/>
            <person name="Vollmers J."/>
            <person name="Rivas-Marin E."/>
            <person name="Kohn T."/>
            <person name="Peeters S.H."/>
            <person name="Heuer A."/>
            <person name="Rast P."/>
            <person name="Oberbeckmann S."/>
            <person name="Bunk B."/>
            <person name="Jeske O."/>
            <person name="Meyerdierks A."/>
            <person name="Storesund J.E."/>
            <person name="Kallscheuer N."/>
            <person name="Luecker S."/>
            <person name="Lage O.M."/>
            <person name="Pohl T."/>
            <person name="Merkel B.J."/>
            <person name="Hornburger P."/>
            <person name="Mueller R.-W."/>
            <person name="Bruemmer F."/>
            <person name="Labrenz M."/>
            <person name="Spormann A.M."/>
            <person name="Op den Camp H."/>
            <person name="Overmann J."/>
            <person name="Amann R."/>
            <person name="Jetten M.S.M."/>
            <person name="Mascher T."/>
            <person name="Medema M.H."/>
            <person name="Devos D.P."/>
            <person name="Kaster A.-K."/>
            <person name="Ovreas L."/>
            <person name="Rohde M."/>
            <person name="Galperin M.Y."/>
            <person name="Jogler C."/>
        </authorList>
    </citation>
    <scope>NUCLEOTIDE SEQUENCE [LARGE SCALE GENOMIC DNA]</scope>
    <source>
        <strain evidence="3 4">Pan241w</strain>
    </source>
</reference>
<dbReference type="Gene3D" id="3.40.720.10">
    <property type="entry name" value="Alkaline Phosphatase, subunit A"/>
    <property type="match status" value="1"/>
</dbReference>
<feature type="domain" description="Sulfatase N-terminal" evidence="2">
    <location>
        <begin position="34"/>
        <end position="324"/>
    </location>
</feature>
<keyword evidence="1" id="KW-0732">Signal</keyword>
<dbReference type="OrthoDB" id="9762324at2"/>
<dbReference type="InterPro" id="IPR017850">
    <property type="entry name" value="Alkaline_phosphatase_core_sf"/>
</dbReference>
<evidence type="ECO:0000313" key="3">
    <source>
        <dbReference type="EMBL" id="QDT45091.1"/>
    </source>
</evidence>
<dbReference type="SUPFAM" id="SSF53649">
    <property type="entry name" value="Alkaline phosphatase-like"/>
    <property type="match status" value="1"/>
</dbReference>
<accession>A0A517RMI1</accession>
<keyword evidence="4" id="KW-1185">Reference proteome</keyword>
<evidence type="ECO:0000256" key="1">
    <source>
        <dbReference type="SAM" id="SignalP"/>
    </source>
</evidence>
<dbReference type="PANTHER" id="PTHR43751:SF1">
    <property type="entry name" value="SULFATASE ATSG-RELATED"/>
    <property type="match status" value="1"/>
</dbReference>
<dbReference type="EC" id="3.1.6.1" evidence="3"/>
<dbReference type="InterPro" id="IPR052701">
    <property type="entry name" value="GAG_Ulvan_Degrading_Sulfatases"/>
</dbReference>
<name>A0A517RMI1_9PLAN</name>
<organism evidence="3 4">
    <name type="scientific">Gimesia alba</name>
    <dbReference type="NCBI Taxonomy" id="2527973"/>
    <lineage>
        <taxon>Bacteria</taxon>
        <taxon>Pseudomonadati</taxon>
        <taxon>Planctomycetota</taxon>
        <taxon>Planctomycetia</taxon>
        <taxon>Planctomycetales</taxon>
        <taxon>Planctomycetaceae</taxon>
        <taxon>Gimesia</taxon>
    </lineage>
</organism>
<evidence type="ECO:0000259" key="2">
    <source>
        <dbReference type="Pfam" id="PF00884"/>
    </source>
</evidence>
<dbReference type="InterPro" id="IPR000917">
    <property type="entry name" value="Sulfatase_N"/>
</dbReference>
<dbReference type="RefSeq" id="WP_145221135.1">
    <property type="nucleotide sequence ID" value="NZ_CP036269.1"/>
</dbReference>
<dbReference type="GO" id="GO:0004065">
    <property type="term" value="F:arylsulfatase activity"/>
    <property type="evidence" value="ECO:0007669"/>
    <property type="project" value="UniProtKB-EC"/>
</dbReference>
<dbReference type="KEGG" id="gaz:Pan241w_52090"/>
<dbReference type="PANTHER" id="PTHR43751">
    <property type="entry name" value="SULFATASE"/>
    <property type="match status" value="1"/>
</dbReference>
<dbReference type="Proteomes" id="UP000317171">
    <property type="component" value="Chromosome"/>
</dbReference>
<feature type="signal peptide" evidence="1">
    <location>
        <begin position="1"/>
        <end position="24"/>
    </location>
</feature>
<dbReference type="EMBL" id="CP036269">
    <property type="protein sequence ID" value="QDT45091.1"/>
    <property type="molecule type" value="Genomic_DNA"/>
</dbReference>
<feature type="chain" id="PRO_5022094543" evidence="1">
    <location>
        <begin position="25"/>
        <end position="531"/>
    </location>
</feature>